<feature type="compositionally biased region" description="Basic and acidic residues" evidence="7">
    <location>
        <begin position="161"/>
        <end position="173"/>
    </location>
</feature>
<feature type="region of interest" description="Disordered" evidence="7">
    <location>
        <begin position="34"/>
        <end position="62"/>
    </location>
</feature>
<dbReference type="Gene3D" id="2.130.10.10">
    <property type="entry name" value="YVTN repeat-like/Quinoprotein amine dehydrogenase"/>
    <property type="match status" value="1"/>
</dbReference>
<keyword evidence="4" id="KW-0227">DNA damage</keyword>
<dbReference type="PANTHER" id="PTHR14773">
    <property type="entry name" value="WD REPEAT-CONTAINING PROTEIN 76"/>
    <property type="match status" value="1"/>
</dbReference>
<protein>
    <submittedName>
        <fullName evidence="8">Uncharacterized protein</fullName>
    </submittedName>
</protein>
<keyword evidence="3" id="KW-0677">Repeat</keyword>
<evidence type="ECO:0000256" key="4">
    <source>
        <dbReference type="ARBA" id="ARBA00022763"/>
    </source>
</evidence>
<keyword evidence="9" id="KW-1185">Reference proteome</keyword>
<dbReference type="PANTHER" id="PTHR14773:SF0">
    <property type="entry name" value="WD REPEAT-CONTAINING PROTEIN 76"/>
    <property type="match status" value="1"/>
</dbReference>
<dbReference type="PROSITE" id="PS50082">
    <property type="entry name" value="WD_REPEATS_2"/>
    <property type="match status" value="1"/>
</dbReference>
<dbReference type="InterPro" id="IPR015943">
    <property type="entry name" value="WD40/YVTN_repeat-like_dom_sf"/>
</dbReference>
<evidence type="ECO:0000256" key="2">
    <source>
        <dbReference type="ARBA" id="ARBA00022574"/>
    </source>
</evidence>
<keyword evidence="5" id="KW-0238">DNA-binding</keyword>
<dbReference type="Proteomes" id="UP000290289">
    <property type="component" value="Chromosome 2"/>
</dbReference>
<dbReference type="PROSITE" id="PS50294">
    <property type="entry name" value="WD_REPEATS_REGION"/>
    <property type="match status" value="1"/>
</dbReference>
<dbReference type="GO" id="GO:0005634">
    <property type="term" value="C:nucleus"/>
    <property type="evidence" value="ECO:0007669"/>
    <property type="project" value="TreeGrafter"/>
</dbReference>
<feature type="repeat" description="WD" evidence="6">
    <location>
        <begin position="346"/>
        <end position="388"/>
    </location>
</feature>
<sequence>MATEKLTEYERKRLENIRRNDEMMSSLKLQSIKAQVSVSTKRPRVETKSYKVSPKKQPKTQTPIVMRRSLRTRGLPPDAKGLSDEVLESMAETPNSSSPSKGLPRYLGPLSMKDAYSGVSDRALIETILDISKKPQLDASVKGEIKGENGGFEGGKGESFSTKEENEVEIGEKTEPLSEGIGGFTGGLVKKEENEVWSSLKVESLTLKPENVARVVPGRIMNVKFFPCTSSNMIAVGNKFGNVGFWHIDSKEDEESGIYLYHPHSGPISGILIQQHCMSKIFTSCYHGYIRLMDAEKEVFDLVQSCEKPIYSMSQESKDPNCLYFAEGNGGLSVWDQRTGSFSNQWSLHEYRINSIDFSSANPNLMATSSSDGTACIWDLRSIDADKTLRTVSHNRAVHSAYFSPSGGFLATTSIDDTVGISSGANFQDTAMIYHNNNTSRWISKFSFRNFEMFMTFLLLERDCFRFASDFETGNRGIWGWDDACVFIGNVKRGVDVISPAARRTVLTLESPHMTAIPCRFDAHPYNVGMLAGSTAGGQVYVWTLG</sequence>
<dbReference type="InterPro" id="IPR001680">
    <property type="entry name" value="WD40_rpt"/>
</dbReference>
<evidence type="ECO:0000313" key="8">
    <source>
        <dbReference type="EMBL" id="RXI05600.1"/>
    </source>
</evidence>
<dbReference type="InterPro" id="IPR050853">
    <property type="entry name" value="WD_repeat_DNA-damage-binding"/>
</dbReference>
<dbReference type="AlphaFoldDB" id="A0A498KB78"/>
<evidence type="ECO:0000256" key="1">
    <source>
        <dbReference type="ARBA" id="ARBA00005434"/>
    </source>
</evidence>
<dbReference type="EMBL" id="RDQH01000328">
    <property type="protein sequence ID" value="RXI05600.1"/>
    <property type="molecule type" value="Genomic_DNA"/>
</dbReference>
<reference evidence="8 9" key="1">
    <citation type="submission" date="2018-10" db="EMBL/GenBank/DDBJ databases">
        <title>A high-quality apple genome assembly.</title>
        <authorList>
            <person name="Hu J."/>
        </authorList>
    </citation>
    <scope>NUCLEOTIDE SEQUENCE [LARGE SCALE GENOMIC DNA]</scope>
    <source>
        <strain evidence="9">cv. HFTH1</strain>
        <tissue evidence="8">Young leaf</tissue>
    </source>
</reference>
<evidence type="ECO:0000256" key="5">
    <source>
        <dbReference type="ARBA" id="ARBA00023125"/>
    </source>
</evidence>
<dbReference type="GO" id="GO:0003677">
    <property type="term" value="F:DNA binding"/>
    <property type="evidence" value="ECO:0007669"/>
    <property type="project" value="UniProtKB-KW"/>
</dbReference>
<dbReference type="PROSITE" id="PS00678">
    <property type="entry name" value="WD_REPEATS_1"/>
    <property type="match status" value="1"/>
</dbReference>
<name>A0A498KB78_MALDO</name>
<feature type="region of interest" description="Disordered" evidence="7">
    <location>
        <begin position="144"/>
        <end position="173"/>
    </location>
</feature>
<dbReference type="SUPFAM" id="SSF50978">
    <property type="entry name" value="WD40 repeat-like"/>
    <property type="match status" value="1"/>
</dbReference>
<organism evidence="8 9">
    <name type="scientific">Malus domestica</name>
    <name type="common">Apple</name>
    <name type="synonym">Pyrus malus</name>
    <dbReference type="NCBI Taxonomy" id="3750"/>
    <lineage>
        <taxon>Eukaryota</taxon>
        <taxon>Viridiplantae</taxon>
        <taxon>Streptophyta</taxon>
        <taxon>Embryophyta</taxon>
        <taxon>Tracheophyta</taxon>
        <taxon>Spermatophyta</taxon>
        <taxon>Magnoliopsida</taxon>
        <taxon>eudicotyledons</taxon>
        <taxon>Gunneridae</taxon>
        <taxon>Pentapetalae</taxon>
        <taxon>rosids</taxon>
        <taxon>fabids</taxon>
        <taxon>Rosales</taxon>
        <taxon>Rosaceae</taxon>
        <taxon>Amygdaloideae</taxon>
        <taxon>Maleae</taxon>
        <taxon>Malus</taxon>
    </lineage>
</organism>
<gene>
    <name evidence="8" type="ORF">DVH24_017642</name>
</gene>
<evidence type="ECO:0000313" key="9">
    <source>
        <dbReference type="Proteomes" id="UP000290289"/>
    </source>
</evidence>
<dbReference type="InterPro" id="IPR036322">
    <property type="entry name" value="WD40_repeat_dom_sf"/>
</dbReference>
<dbReference type="Pfam" id="PF00400">
    <property type="entry name" value="WD40"/>
    <property type="match status" value="2"/>
</dbReference>
<accession>A0A498KB78</accession>
<keyword evidence="2 6" id="KW-0853">WD repeat</keyword>
<comment type="caution">
    <text evidence="8">The sequence shown here is derived from an EMBL/GenBank/DDBJ whole genome shotgun (WGS) entry which is preliminary data.</text>
</comment>
<evidence type="ECO:0000256" key="3">
    <source>
        <dbReference type="ARBA" id="ARBA00022737"/>
    </source>
</evidence>
<dbReference type="InterPro" id="IPR019775">
    <property type="entry name" value="WD40_repeat_CS"/>
</dbReference>
<dbReference type="SMART" id="SM00320">
    <property type="entry name" value="WD40"/>
    <property type="match status" value="4"/>
</dbReference>
<comment type="similarity">
    <text evidence="1">Belongs to the WD repeat DDB2/WDR76 family.</text>
</comment>
<dbReference type="GO" id="GO:2000001">
    <property type="term" value="P:regulation of DNA damage checkpoint"/>
    <property type="evidence" value="ECO:0007669"/>
    <property type="project" value="TreeGrafter"/>
</dbReference>
<evidence type="ECO:0000256" key="6">
    <source>
        <dbReference type="PROSITE-ProRule" id="PRU00221"/>
    </source>
</evidence>
<evidence type="ECO:0000256" key="7">
    <source>
        <dbReference type="SAM" id="MobiDB-lite"/>
    </source>
</evidence>
<dbReference type="STRING" id="3750.A0A498KB78"/>
<proteinExistence type="inferred from homology"/>
<dbReference type="GO" id="GO:0006974">
    <property type="term" value="P:DNA damage response"/>
    <property type="evidence" value="ECO:0007669"/>
    <property type="project" value="UniProtKB-KW"/>
</dbReference>